<protein>
    <recommendedName>
        <fullName evidence="14">Nitrogenase iron protein</fullName>
        <ecNumber evidence="14">1.18.6.1</ecNumber>
    </recommendedName>
    <alternativeName>
        <fullName evidence="14">Nitrogenase Fe protein</fullName>
    </alternativeName>
    <alternativeName>
        <fullName evidence="14">Nitrogenase component II</fullName>
    </alternativeName>
    <alternativeName>
        <fullName evidence="14">Nitrogenase reductase</fullName>
    </alternativeName>
</protein>
<evidence type="ECO:0000256" key="15">
    <source>
        <dbReference type="PIRSR" id="PIRSR605977-50"/>
    </source>
</evidence>
<keyword evidence="6 14" id="KW-0547">Nucleotide-binding</keyword>
<dbReference type="InterPro" id="IPR000392">
    <property type="entry name" value="NifH/frxC"/>
</dbReference>
<evidence type="ECO:0000256" key="10">
    <source>
        <dbReference type="ARBA" id="ARBA00023004"/>
    </source>
</evidence>
<feature type="binding site" evidence="14">
    <location>
        <begin position="8"/>
        <end position="15"/>
    </location>
    <ligand>
        <name>ATP</name>
        <dbReference type="ChEBI" id="CHEBI:30616"/>
    </ligand>
</feature>
<keyword evidence="8 14" id="KW-0067">ATP-binding</keyword>
<keyword evidence="9 14" id="KW-0560">Oxidoreductase</keyword>
<comment type="function">
    <text evidence="1 14">The key enzymatic reactions in nitrogen fixation are catalyzed by the nitrogenase complex, which has 2 components: the iron protein and the molybdenum-iron protein.</text>
</comment>
<evidence type="ECO:0000256" key="11">
    <source>
        <dbReference type="ARBA" id="ARBA00023014"/>
    </source>
</evidence>
<keyword evidence="4 14" id="KW-0004">4Fe-4S</keyword>
<comment type="PTM">
    <text evidence="14">The reversible ADP-ribosylation of Arg-109 inactivates the nitrogenase reductase and regulates nitrogenase activity.</text>
</comment>
<comment type="subunit">
    <text evidence="3 14">Homodimer.</text>
</comment>
<keyword evidence="7 14" id="KW-0013">ADP-ribosylation</keyword>
<dbReference type="PANTHER" id="PTHR42864:SF2">
    <property type="entry name" value="LIGHT-INDEPENDENT PROTOCHLOROPHYLLIDE REDUCTASE IRON-SULFUR ATP-BINDING PROTEIN"/>
    <property type="match status" value="1"/>
</dbReference>
<dbReference type="EC" id="1.18.6.1" evidence="14"/>
<organism evidence="16">
    <name type="scientific">Candidatus Methanophagaceae archaeon ANME-1 ERB6</name>
    <dbReference type="NCBI Taxonomy" id="2759912"/>
    <lineage>
        <taxon>Archaea</taxon>
        <taxon>Methanobacteriati</taxon>
        <taxon>Methanobacteriota</taxon>
        <taxon>Stenosarchaea group</taxon>
        <taxon>Methanomicrobia</taxon>
        <taxon>Candidatus Methanophagales</taxon>
        <taxon>Candidatus Methanophagaceae</taxon>
    </lineage>
</organism>
<gene>
    <name evidence="16" type="primary">cfbC</name>
    <name evidence="14" type="synonym">nifH</name>
    <name evidence="16" type="ORF">LLJJBFGJ_00002</name>
</gene>
<dbReference type="EMBL" id="MT631552">
    <property type="protein sequence ID" value="QNO53810.1"/>
    <property type="molecule type" value="Genomic_DNA"/>
</dbReference>
<evidence type="ECO:0000256" key="3">
    <source>
        <dbReference type="ARBA" id="ARBA00011738"/>
    </source>
</evidence>
<dbReference type="GO" id="GO:0016874">
    <property type="term" value="F:ligase activity"/>
    <property type="evidence" value="ECO:0007669"/>
    <property type="project" value="UniProtKB-KW"/>
</dbReference>
<keyword evidence="10 14" id="KW-0408">Iron</keyword>
<keyword evidence="12 14" id="KW-0535">Nitrogen fixation</keyword>
<comment type="similarity">
    <text evidence="2 14">Belongs to the NifH/BchL/ChlL family.</text>
</comment>
<dbReference type="InterPro" id="IPR027417">
    <property type="entry name" value="P-loop_NTPase"/>
</dbReference>
<name>A0A7G9Z0M6_9EURY</name>
<comment type="PTM">
    <text evidence="15">The reversible ADP-ribosylation of Arg inactivates the nitrogenase reductase and regulates nitrogenase activity.</text>
</comment>
<comment type="cofactor">
    <cofactor evidence="14">
        <name>[4Fe-4S] cluster</name>
        <dbReference type="ChEBI" id="CHEBI:49883"/>
    </cofactor>
    <text evidence="14">Binds 1 [4Fe-4S] cluster per dimer.</text>
</comment>
<evidence type="ECO:0000256" key="6">
    <source>
        <dbReference type="ARBA" id="ARBA00022741"/>
    </source>
</evidence>
<dbReference type="GO" id="GO:0005524">
    <property type="term" value="F:ATP binding"/>
    <property type="evidence" value="ECO:0007669"/>
    <property type="project" value="UniProtKB-UniRule"/>
</dbReference>
<dbReference type="Gene3D" id="3.40.50.300">
    <property type="entry name" value="P-loop containing nucleotide triphosphate hydrolases"/>
    <property type="match status" value="1"/>
</dbReference>
<feature type="binding site" evidence="14">
    <location>
        <position position="106"/>
    </location>
    <ligand>
        <name>[4Fe-4S] cluster</name>
        <dbReference type="ChEBI" id="CHEBI:49883"/>
        <note>ligand shared between dimeric partners</note>
    </ligand>
</feature>
<keyword evidence="11 14" id="KW-0411">Iron-sulfur</keyword>
<dbReference type="PROSITE" id="PS00746">
    <property type="entry name" value="NIFH_FRXC_1"/>
    <property type="match status" value="1"/>
</dbReference>
<evidence type="ECO:0000256" key="9">
    <source>
        <dbReference type="ARBA" id="ARBA00023002"/>
    </source>
</evidence>
<evidence type="ECO:0000313" key="16">
    <source>
        <dbReference type="EMBL" id="QNO53810.1"/>
    </source>
</evidence>
<accession>A0A7G9Z0M6</accession>
<dbReference type="PANTHER" id="PTHR42864">
    <property type="entry name" value="LIGHT-INDEPENDENT PROTOCHLOROPHYLLIDE REDUCTASE IRON-SULFUR ATP-BINDING PROTEIN"/>
    <property type="match status" value="1"/>
</dbReference>
<evidence type="ECO:0000256" key="13">
    <source>
        <dbReference type="ARBA" id="ARBA00047967"/>
    </source>
</evidence>
<dbReference type="GO" id="GO:0051539">
    <property type="term" value="F:4 iron, 4 sulfur cluster binding"/>
    <property type="evidence" value="ECO:0007669"/>
    <property type="project" value="UniProtKB-KW"/>
</dbReference>
<reference evidence="16" key="1">
    <citation type="submission" date="2020-06" db="EMBL/GenBank/DDBJ databases">
        <title>Unique genomic features of the anaerobic methanotrophic archaea.</title>
        <authorList>
            <person name="Chadwick G.L."/>
            <person name="Skennerton C.T."/>
            <person name="Laso-Perez R."/>
            <person name="Leu A.O."/>
            <person name="Speth D.R."/>
            <person name="Yu H."/>
            <person name="Morgan-Lang C."/>
            <person name="Hatzenpichler R."/>
            <person name="Goudeau D."/>
            <person name="Malmstrom R."/>
            <person name="Brazelton W.J."/>
            <person name="Woyke T."/>
            <person name="Hallam S.J."/>
            <person name="Tyson G.W."/>
            <person name="Wegener G."/>
            <person name="Boetius A."/>
            <person name="Orphan V."/>
        </authorList>
    </citation>
    <scope>NUCLEOTIDE SEQUENCE</scope>
</reference>
<dbReference type="PIRSF" id="PIRSF000363">
    <property type="entry name" value="Nitrogenase_iron"/>
    <property type="match status" value="1"/>
</dbReference>
<dbReference type="SUPFAM" id="SSF52540">
    <property type="entry name" value="P-loop containing nucleoside triphosphate hydrolases"/>
    <property type="match status" value="1"/>
</dbReference>
<dbReference type="CDD" id="cd02040">
    <property type="entry name" value="NifH"/>
    <property type="match status" value="1"/>
</dbReference>
<evidence type="ECO:0000256" key="12">
    <source>
        <dbReference type="ARBA" id="ARBA00023231"/>
    </source>
</evidence>
<dbReference type="AlphaFoldDB" id="A0A7G9Z0M6"/>
<dbReference type="Pfam" id="PF00142">
    <property type="entry name" value="Fer4_NifH"/>
    <property type="match status" value="1"/>
</dbReference>
<keyword evidence="16" id="KW-0436">Ligase</keyword>
<evidence type="ECO:0000256" key="4">
    <source>
        <dbReference type="ARBA" id="ARBA00022485"/>
    </source>
</evidence>
<dbReference type="HAMAP" id="MF_00533">
    <property type="entry name" value="NifH"/>
    <property type="match status" value="1"/>
</dbReference>
<dbReference type="PRINTS" id="PR00091">
    <property type="entry name" value="NITROGNASEII"/>
</dbReference>
<proteinExistence type="inferred from homology"/>
<dbReference type="GO" id="GO:0046872">
    <property type="term" value="F:metal ion binding"/>
    <property type="evidence" value="ECO:0007669"/>
    <property type="project" value="UniProtKB-KW"/>
</dbReference>
<evidence type="ECO:0000256" key="5">
    <source>
        <dbReference type="ARBA" id="ARBA00022723"/>
    </source>
</evidence>
<evidence type="ECO:0000256" key="14">
    <source>
        <dbReference type="HAMAP-Rule" id="MF_00533"/>
    </source>
</evidence>
<evidence type="ECO:0000256" key="2">
    <source>
        <dbReference type="ARBA" id="ARBA00005504"/>
    </source>
</evidence>
<evidence type="ECO:0000256" key="1">
    <source>
        <dbReference type="ARBA" id="ARBA00002234"/>
    </source>
</evidence>
<dbReference type="GO" id="GO:0016163">
    <property type="term" value="F:nitrogenase activity"/>
    <property type="evidence" value="ECO:0007669"/>
    <property type="project" value="UniProtKB-UniRule"/>
</dbReference>
<feature type="binding site" evidence="14">
    <location>
        <position position="142"/>
    </location>
    <ligand>
        <name>[4Fe-4S] cluster</name>
        <dbReference type="ChEBI" id="CHEBI:49883"/>
        <note>ligand shared between dimeric partners</note>
    </ligand>
</feature>
<keyword evidence="5 14" id="KW-0479">Metal-binding</keyword>
<dbReference type="InterPro" id="IPR005977">
    <property type="entry name" value="Nitrogenase_Fe_NifH"/>
</dbReference>
<evidence type="ECO:0000256" key="7">
    <source>
        <dbReference type="ARBA" id="ARBA00022765"/>
    </source>
</evidence>
<evidence type="ECO:0000256" key="8">
    <source>
        <dbReference type="ARBA" id="ARBA00022840"/>
    </source>
</evidence>
<dbReference type="PROSITE" id="PS51026">
    <property type="entry name" value="NIFH_FRXC_3"/>
    <property type="match status" value="1"/>
</dbReference>
<dbReference type="InterPro" id="IPR030655">
    <property type="entry name" value="NifH/chlL_CS"/>
</dbReference>
<sequence length="296" mass="31798">MRQIAFYGKGGIGKSTISSNLAAAYAEQGLNTMVIGCDPKSDCTRNLRGDADMPTVLDVLREKGVAKLGLTELVAGKQIEVDEIVHKGYKGVLCVEAGGPEPAVGCAGRGVIVAIDLLKKMGIYDNFDLDVVIYDVLGDIVCGGFGIPLRRGLADDVFVVTSADYLAVYAANNICKGIARHARREGSPLGGIVYNVRGAVDDFALVDEFARRVGSKVIGAIPNDTTIMESEIYARTAIEHSPKSTIADMFRNLAASIYENKETVSPTPLSTKELADFALRIRQKTREEYMTARGQS</sequence>
<comment type="catalytic activity">
    <reaction evidence="13 14">
        <text>N2 + 8 reduced [2Fe-2S]-[ferredoxin] + 16 ATP + 16 H2O = H2 + 8 oxidized [2Fe-2S]-[ferredoxin] + 2 NH4(+) + 16 ADP + 16 phosphate + 6 H(+)</text>
        <dbReference type="Rhea" id="RHEA:21448"/>
        <dbReference type="Rhea" id="RHEA-COMP:10000"/>
        <dbReference type="Rhea" id="RHEA-COMP:10001"/>
        <dbReference type="ChEBI" id="CHEBI:15377"/>
        <dbReference type="ChEBI" id="CHEBI:15378"/>
        <dbReference type="ChEBI" id="CHEBI:17997"/>
        <dbReference type="ChEBI" id="CHEBI:18276"/>
        <dbReference type="ChEBI" id="CHEBI:28938"/>
        <dbReference type="ChEBI" id="CHEBI:30616"/>
        <dbReference type="ChEBI" id="CHEBI:33737"/>
        <dbReference type="ChEBI" id="CHEBI:33738"/>
        <dbReference type="ChEBI" id="CHEBI:43474"/>
        <dbReference type="ChEBI" id="CHEBI:456216"/>
        <dbReference type="EC" id="1.18.6.1"/>
    </reaction>
</comment>
<feature type="modified residue" description="ADP-ribosylarginine; by dinitrogenase reductase ADP-ribosyltransferase" evidence="14 15">
    <location>
        <position position="109"/>
    </location>
</feature>
<dbReference type="NCBIfam" id="NF009701">
    <property type="entry name" value="PRK13230.1"/>
    <property type="match status" value="1"/>
</dbReference>